<dbReference type="FunFam" id="3.30.160.60:FF:000295">
    <property type="entry name" value="zinc finger protein 19"/>
    <property type="match status" value="1"/>
</dbReference>
<feature type="domain" description="C2H2-type" evidence="16">
    <location>
        <begin position="179"/>
        <end position="206"/>
    </location>
</feature>
<dbReference type="eggNOG" id="KOG1721">
    <property type="taxonomic scope" value="Eukaryota"/>
</dbReference>
<dbReference type="OMA" id="MRIHTEM"/>
<feature type="domain" description="C2H2-type" evidence="16">
    <location>
        <begin position="94"/>
        <end position="121"/>
    </location>
</feature>
<evidence type="ECO:0000256" key="4">
    <source>
        <dbReference type="ARBA" id="ARBA00022499"/>
    </source>
</evidence>
<dbReference type="HOGENOM" id="CLU_002678_44_0_1"/>
<dbReference type="SUPFAM" id="SSF57667">
    <property type="entry name" value="beta-beta-alpha zinc fingers"/>
    <property type="match status" value="3"/>
</dbReference>
<dbReference type="Pfam" id="PF13465">
    <property type="entry name" value="zf-H2C2_2"/>
    <property type="match status" value="1"/>
</dbReference>
<dbReference type="GO" id="GO:0008270">
    <property type="term" value="F:zinc ion binding"/>
    <property type="evidence" value="ECO:0007669"/>
    <property type="project" value="UniProtKB-KW"/>
</dbReference>
<dbReference type="Ensembl" id="ENSTRUT00000031203.3">
    <property type="protein sequence ID" value="ENSTRUP00000031085.3"/>
    <property type="gene ID" value="ENSTRUG00000012273.3"/>
</dbReference>
<evidence type="ECO:0000256" key="1">
    <source>
        <dbReference type="ARBA" id="ARBA00003767"/>
    </source>
</evidence>
<proteinExistence type="inferred from homology"/>
<evidence type="ECO:0000259" key="16">
    <source>
        <dbReference type="PROSITE" id="PS50157"/>
    </source>
</evidence>
<dbReference type="InParanoid" id="H2U2C4"/>
<dbReference type="SMART" id="SM00355">
    <property type="entry name" value="ZnF_C2H2"/>
    <property type="match status" value="6"/>
</dbReference>
<dbReference type="GO" id="GO:0000785">
    <property type="term" value="C:chromatin"/>
    <property type="evidence" value="ECO:0007669"/>
    <property type="project" value="TreeGrafter"/>
</dbReference>
<evidence type="ECO:0000256" key="11">
    <source>
        <dbReference type="ARBA" id="ARBA00023125"/>
    </source>
</evidence>
<dbReference type="Proteomes" id="UP000005226">
    <property type="component" value="Chromosome 21"/>
</dbReference>
<dbReference type="GO" id="GO:0005667">
    <property type="term" value="C:transcription regulator complex"/>
    <property type="evidence" value="ECO:0007669"/>
    <property type="project" value="TreeGrafter"/>
</dbReference>
<dbReference type="Pfam" id="PF00096">
    <property type="entry name" value="zf-C2H2"/>
    <property type="match status" value="4"/>
</dbReference>
<keyword evidence="10" id="KW-0805">Transcription regulation</keyword>
<keyword evidence="11" id="KW-0238">DNA-binding</keyword>
<name>H2U2C4_TAKRU</name>
<reference evidence="17 18" key="1">
    <citation type="journal article" date="2011" name="Genome Biol. Evol.">
        <title>Integration of the genetic map and genome assembly of fugu facilitates insights into distinct features of genome evolution in teleosts and mammals.</title>
        <authorList>
            <person name="Kai W."/>
            <person name="Kikuchi K."/>
            <person name="Tohari S."/>
            <person name="Chew A.K."/>
            <person name="Tay A."/>
            <person name="Fujiwara A."/>
            <person name="Hosoya S."/>
            <person name="Suetake H."/>
            <person name="Naruse K."/>
            <person name="Brenner S."/>
            <person name="Suzuki Y."/>
            <person name="Venkatesh B."/>
        </authorList>
    </citation>
    <scope>NUCLEOTIDE SEQUENCE [LARGE SCALE GENOMIC DNA]</scope>
</reference>
<dbReference type="PANTHER" id="PTHR14003">
    <property type="entry name" value="TRANSCRIPTIONAL REPRESSOR PROTEIN YY"/>
    <property type="match status" value="1"/>
</dbReference>
<dbReference type="FunFam" id="3.30.160.60:FF:001498">
    <property type="entry name" value="Zinc finger protein 404"/>
    <property type="match status" value="1"/>
</dbReference>
<dbReference type="GO" id="GO:0031519">
    <property type="term" value="C:PcG protein complex"/>
    <property type="evidence" value="ECO:0007669"/>
    <property type="project" value="TreeGrafter"/>
</dbReference>
<evidence type="ECO:0000256" key="10">
    <source>
        <dbReference type="ARBA" id="ARBA00023015"/>
    </source>
</evidence>
<keyword evidence="5" id="KW-0479">Metal-binding</keyword>
<keyword evidence="13" id="KW-0539">Nucleus</keyword>
<sequence>SSSLNCPGNTPADEESNPEELEDLEIKGEEEELHASQTCEQLVVKLEDDTFIYTPAYEESDHSDSEPSERPQSRSKDAFPCNVSEVYHHVHKPYSCNVCGKGFSQTSDLKNHTRTHLNERQFSCDTCGKAFTHPKVLNSHLRIHTGEKPYTCTTCGEKFRFSNALKVHIRRNHTGERPYLCKTCGKTFIDMSKLKVHIRTHTGEKPYLCKVCGKAFIEMSRLNVHMRTHTGEKPYQCKFCGKGFIETSKMNVHMRIHTEMLTSQNCYNFYPCFLPS</sequence>
<feature type="compositionally biased region" description="Basic and acidic residues" evidence="15">
    <location>
        <begin position="59"/>
        <end position="77"/>
    </location>
</feature>
<dbReference type="InterPro" id="IPR013087">
    <property type="entry name" value="Znf_C2H2_type"/>
</dbReference>
<dbReference type="AlphaFoldDB" id="H2U2C4"/>
<evidence type="ECO:0000313" key="18">
    <source>
        <dbReference type="Proteomes" id="UP000005226"/>
    </source>
</evidence>
<keyword evidence="18" id="KW-1185">Reference proteome</keyword>
<feature type="domain" description="C2H2-type" evidence="16">
    <location>
        <begin position="150"/>
        <end position="178"/>
    </location>
</feature>
<reference evidence="17" key="2">
    <citation type="submission" date="2025-08" db="UniProtKB">
        <authorList>
            <consortium name="Ensembl"/>
        </authorList>
    </citation>
    <scope>IDENTIFICATION</scope>
</reference>
<organism evidence="17 18">
    <name type="scientific">Takifugu rubripes</name>
    <name type="common">Japanese pufferfish</name>
    <name type="synonym">Fugu rubripes</name>
    <dbReference type="NCBI Taxonomy" id="31033"/>
    <lineage>
        <taxon>Eukaryota</taxon>
        <taxon>Metazoa</taxon>
        <taxon>Chordata</taxon>
        <taxon>Craniata</taxon>
        <taxon>Vertebrata</taxon>
        <taxon>Euteleostomi</taxon>
        <taxon>Actinopterygii</taxon>
        <taxon>Neopterygii</taxon>
        <taxon>Teleostei</taxon>
        <taxon>Neoteleostei</taxon>
        <taxon>Acanthomorphata</taxon>
        <taxon>Eupercaria</taxon>
        <taxon>Tetraodontiformes</taxon>
        <taxon>Tetradontoidea</taxon>
        <taxon>Tetraodontidae</taxon>
        <taxon>Takifugu</taxon>
    </lineage>
</organism>
<feature type="region of interest" description="Disordered" evidence="15">
    <location>
        <begin position="56"/>
        <end position="77"/>
    </location>
</feature>
<keyword evidence="7 14" id="KW-0863">Zinc-finger</keyword>
<keyword evidence="9" id="KW-0832">Ubl conjugation</keyword>
<feature type="region of interest" description="Disordered" evidence="15">
    <location>
        <begin position="1"/>
        <end position="37"/>
    </location>
</feature>
<evidence type="ECO:0000256" key="15">
    <source>
        <dbReference type="SAM" id="MobiDB-lite"/>
    </source>
</evidence>
<feature type="domain" description="C2H2-type" evidence="16">
    <location>
        <begin position="122"/>
        <end position="149"/>
    </location>
</feature>
<dbReference type="InterPro" id="IPR036236">
    <property type="entry name" value="Znf_C2H2_sf"/>
</dbReference>
<feature type="domain" description="C2H2-type" evidence="16">
    <location>
        <begin position="207"/>
        <end position="234"/>
    </location>
</feature>
<evidence type="ECO:0000256" key="5">
    <source>
        <dbReference type="ARBA" id="ARBA00022723"/>
    </source>
</evidence>
<reference evidence="17" key="3">
    <citation type="submission" date="2025-09" db="UniProtKB">
        <authorList>
            <consortium name="Ensembl"/>
        </authorList>
    </citation>
    <scope>IDENTIFICATION</scope>
</reference>
<evidence type="ECO:0000256" key="13">
    <source>
        <dbReference type="ARBA" id="ARBA00023242"/>
    </source>
</evidence>
<evidence type="ECO:0000256" key="12">
    <source>
        <dbReference type="ARBA" id="ARBA00023163"/>
    </source>
</evidence>
<evidence type="ECO:0000256" key="14">
    <source>
        <dbReference type="PROSITE-ProRule" id="PRU00042"/>
    </source>
</evidence>
<comment type="subcellular location">
    <subcellularLocation>
        <location evidence="2">Nucleus</location>
    </subcellularLocation>
</comment>
<dbReference type="GO" id="GO:0000978">
    <property type="term" value="F:RNA polymerase II cis-regulatory region sequence-specific DNA binding"/>
    <property type="evidence" value="ECO:0007669"/>
    <property type="project" value="TreeGrafter"/>
</dbReference>
<dbReference type="PROSITE" id="PS00028">
    <property type="entry name" value="ZINC_FINGER_C2H2_1"/>
    <property type="match status" value="6"/>
</dbReference>
<keyword evidence="6" id="KW-0677">Repeat</keyword>
<evidence type="ECO:0000256" key="8">
    <source>
        <dbReference type="ARBA" id="ARBA00022833"/>
    </source>
</evidence>
<comment type="function">
    <text evidence="1">May be involved in transcriptional regulation.</text>
</comment>
<dbReference type="FunFam" id="3.30.160.60:FF:001792">
    <property type="entry name" value="Zinc finger and BTB domain-containing 40"/>
    <property type="match status" value="1"/>
</dbReference>
<evidence type="ECO:0000256" key="2">
    <source>
        <dbReference type="ARBA" id="ARBA00004123"/>
    </source>
</evidence>
<dbReference type="GeneTree" id="ENSGT00940000167339"/>
<dbReference type="FunFam" id="3.30.160.60:FF:000097">
    <property type="entry name" value="Zinc finger protein"/>
    <property type="match status" value="1"/>
</dbReference>
<comment type="similarity">
    <text evidence="3">Belongs to the krueppel C2H2-type zinc-finger protein family.</text>
</comment>
<dbReference type="GO" id="GO:0000981">
    <property type="term" value="F:DNA-binding transcription factor activity, RNA polymerase II-specific"/>
    <property type="evidence" value="ECO:0007669"/>
    <property type="project" value="TreeGrafter"/>
</dbReference>
<feature type="compositionally biased region" description="Acidic residues" evidence="15">
    <location>
        <begin position="12"/>
        <end position="32"/>
    </location>
</feature>
<keyword evidence="12" id="KW-0804">Transcription</keyword>
<evidence type="ECO:0000256" key="3">
    <source>
        <dbReference type="ARBA" id="ARBA00006991"/>
    </source>
</evidence>
<evidence type="ECO:0000256" key="6">
    <source>
        <dbReference type="ARBA" id="ARBA00022737"/>
    </source>
</evidence>
<feature type="domain" description="C2H2-type" evidence="16">
    <location>
        <begin position="235"/>
        <end position="258"/>
    </location>
</feature>
<evidence type="ECO:0000256" key="9">
    <source>
        <dbReference type="ARBA" id="ARBA00022843"/>
    </source>
</evidence>
<evidence type="ECO:0000256" key="7">
    <source>
        <dbReference type="ARBA" id="ARBA00022771"/>
    </source>
</evidence>
<accession>H2U2C4</accession>
<dbReference type="PROSITE" id="PS50157">
    <property type="entry name" value="ZINC_FINGER_C2H2_2"/>
    <property type="match status" value="6"/>
</dbReference>
<keyword evidence="4" id="KW-1017">Isopeptide bond</keyword>
<protein>
    <recommendedName>
        <fullName evidence="16">C2H2-type domain-containing protein</fullName>
    </recommendedName>
</protein>
<dbReference type="Gene3D" id="3.30.160.60">
    <property type="entry name" value="Classic Zinc Finger"/>
    <property type="match status" value="6"/>
</dbReference>
<dbReference type="FunFam" id="3.30.160.60:FF:000290">
    <property type="entry name" value="Zinc finger protein 697 isoform X1"/>
    <property type="match status" value="1"/>
</dbReference>
<keyword evidence="8" id="KW-0862">Zinc</keyword>
<evidence type="ECO:0000313" key="17">
    <source>
        <dbReference type="Ensembl" id="ENSTRUP00000031085.3"/>
    </source>
</evidence>
<dbReference type="PANTHER" id="PTHR14003:SF23">
    <property type="entry name" value="ZINC FINGER PROTEIN 143"/>
    <property type="match status" value="1"/>
</dbReference>
<dbReference type="FunFam" id="3.30.160.60:FF:000931">
    <property type="entry name" value="zinc finger protein 697"/>
    <property type="match status" value="1"/>
</dbReference>